<reference evidence="2 3" key="1">
    <citation type="submission" date="2018-03" db="EMBL/GenBank/DDBJ databases">
        <title>Non-Typhoidal Salmonella genome sequencing and assembly.</title>
        <authorList>
            <person name="Matchawe C."/>
        </authorList>
    </citation>
    <scope>NUCLEOTIDE SEQUENCE [LARGE SCALE GENOMIC DNA]</scope>
    <source>
        <strain evidence="2 3">35dea</strain>
    </source>
</reference>
<dbReference type="AlphaFoldDB" id="A0A659QSK5"/>
<evidence type="ECO:0000256" key="1">
    <source>
        <dbReference type="SAM" id="MobiDB-lite"/>
    </source>
</evidence>
<dbReference type="EMBL" id="PYKB01001020">
    <property type="protein sequence ID" value="TGC87792.1"/>
    <property type="molecule type" value="Genomic_DNA"/>
</dbReference>
<gene>
    <name evidence="2" type="ORF">C9F09_17050</name>
</gene>
<feature type="compositionally biased region" description="Pro residues" evidence="1">
    <location>
        <begin position="9"/>
        <end position="22"/>
    </location>
</feature>
<feature type="compositionally biased region" description="Basic residues" evidence="1">
    <location>
        <begin position="36"/>
        <end position="45"/>
    </location>
</feature>
<evidence type="ECO:0000313" key="2">
    <source>
        <dbReference type="EMBL" id="TGC87792.1"/>
    </source>
</evidence>
<feature type="region of interest" description="Disordered" evidence="1">
    <location>
        <begin position="1"/>
        <end position="48"/>
    </location>
</feature>
<protein>
    <submittedName>
        <fullName evidence="2">Uncharacterized protein</fullName>
    </submittedName>
</protein>
<dbReference type="Proteomes" id="UP000298491">
    <property type="component" value="Unassembled WGS sequence"/>
</dbReference>
<sequence>GVAAGRHSPYPPPRAPPWPLPAGAPLSRPTPWAGGRNRRAAKRSASRQAFNMRCCGGKSVNPFEKRFFY</sequence>
<comment type="caution">
    <text evidence="2">The sequence shown here is derived from an EMBL/GenBank/DDBJ whole genome shotgun (WGS) entry which is preliminary data.</text>
</comment>
<feature type="non-terminal residue" evidence="2">
    <location>
        <position position="1"/>
    </location>
</feature>
<evidence type="ECO:0000313" key="3">
    <source>
        <dbReference type="Proteomes" id="UP000298491"/>
    </source>
</evidence>
<name>A0A659QSK5_SALET</name>
<proteinExistence type="predicted"/>
<organism evidence="2 3">
    <name type="scientific">Salmonella enterica subsp. enterica serovar Wilhelmsburg</name>
    <dbReference type="NCBI Taxonomy" id="1960126"/>
    <lineage>
        <taxon>Bacteria</taxon>
        <taxon>Pseudomonadati</taxon>
        <taxon>Pseudomonadota</taxon>
        <taxon>Gammaproteobacteria</taxon>
        <taxon>Enterobacterales</taxon>
        <taxon>Enterobacteriaceae</taxon>
        <taxon>Salmonella</taxon>
    </lineage>
</organism>
<accession>A0A659QSK5</accession>